<evidence type="ECO:0000256" key="1">
    <source>
        <dbReference type="SAM" id="Coils"/>
    </source>
</evidence>
<feature type="region of interest" description="Disordered" evidence="2">
    <location>
        <begin position="393"/>
        <end position="422"/>
    </location>
</feature>
<proteinExistence type="predicted"/>
<dbReference type="PANTHER" id="PTHR11439:SF495">
    <property type="entry name" value="REVERSE TRANSCRIPTASE, RNA-DEPENDENT DNA POLYMERASE-RELATED"/>
    <property type="match status" value="1"/>
</dbReference>
<evidence type="ECO:0000256" key="2">
    <source>
        <dbReference type="SAM" id="MobiDB-lite"/>
    </source>
</evidence>
<dbReference type="InterPro" id="IPR012337">
    <property type="entry name" value="RNaseH-like_sf"/>
</dbReference>
<organism evidence="4">
    <name type="scientific">Tanacetum cinerariifolium</name>
    <name type="common">Dalmatian daisy</name>
    <name type="synonym">Chrysanthemum cinerariifolium</name>
    <dbReference type="NCBI Taxonomy" id="118510"/>
    <lineage>
        <taxon>Eukaryota</taxon>
        <taxon>Viridiplantae</taxon>
        <taxon>Streptophyta</taxon>
        <taxon>Embryophyta</taxon>
        <taxon>Tracheophyta</taxon>
        <taxon>Spermatophyta</taxon>
        <taxon>Magnoliopsida</taxon>
        <taxon>eudicotyledons</taxon>
        <taxon>Gunneridae</taxon>
        <taxon>Pentapetalae</taxon>
        <taxon>asterids</taxon>
        <taxon>campanulids</taxon>
        <taxon>Asterales</taxon>
        <taxon>Asteraceae</taxon>
        <taxon>Asteroideae</taxon>
        <taxon>Anthemideae</taxon>
        <taxon>Anthemidinae</taxon>
        <taxon>Tanacetum</taxon>
    </lineage>
</organism>
<dbReference type="Gene3D" id="3.30.420.10">
    <property type="entry name" value="Ribonuclease H-like superfamily/Ribonuclease H"/>
    <property type="match status" value="1"/>
</dbReference>
<dbReference type="SUPFAM" id="SSF56672">
    <property type="entry name" value="DNA/RNA polymerases"/>
    <property type="match status" value="1"/>
</dbReference>
<feature type="compositionally biased region" description="Polar residues" evidence="2">
    <location>
        <begin position="524"/>
        <end position="536"/>
    </location>
</feature>
<gene>
    <name evidence="4" type="ORF">Tci_003704</name>
</gene>
<comment type="caution">
    <text evidence="4">The sequence shown here is derived from an EMBL/GenBank/DDBJ whole genome shotgun (WGS) entry which is preliminary data.</text>
</comment>
<dbReference type="PANTHER" id="PTHR11439">
    <property type="entry name" value="GAG-POL-RELATED RETROTRANSPOSON"/>
    <property type="match status" value="1"/>
</dbReference>
<dbReference type="EMBL" id="BKCJ010000280">
    <property type="protein sequence ID" value="GEU31726.1"/>
    <property type="molecule type" value="Genomic_DNA"/>
</dbReference>
<dbReference type="InterPro" id="IPR036397">
    <property type="entry name" value="RNaseH_sf"/>
</dbReference>
<keyword evidence="1" id="KW-0175">Coiled coil</keyword>
<feature type="compositionally biased region" description="Polar residues" evidence="2">
    <location>
        <begin position="619"/>
        <end position="628"/>
    </location>
</feature>
<accession>A0A6L2J4D9</accession>
<feature type="coiled-coil region" evidence="1">
    <location>
        <begin position="1593"/>
        <end position="1645"/>
    </location>
</feature>
<reference evidence="4" key="1">
    <citation type="journal article" date="2019" name="Sci. Rep.">
        <title>Draft genome of Tanacetum cinerariifolium, the natural source of mosquito coil.</title>
        <authorList>
            <person name="Yamashiro T."/>
            <person name="Shiraishi A."/>
            <person name="Satake H."/>
            <person name="Nakayama K."/>
        </authorList>
    </citation>
    <scope>NUCLEOTIDE SEQUENCE</scope>
</reference>
<protein>
    <submittedName>
        <fullName evidence="4">Retrovirus-related Pol polyprotein from transposon TNT 1-94</fullName>
    </submittedName>
</protein>
<feature type="region of interest" description="Disordered" evidence="2">
    <location>
        <begin position="315"/>
        <end position="334"/>
    </location>
</feature>
<dbReference type="Pfam" id="PF07727">
    <property type="entry name" value="RVT_2"/>
    <property type="match status" value="2"/>
</dbReference>
<feature type="region of interest" description="Disordered" evidence="2">
    <location>
        <begin position="614"/>
        <end position="635"/>
    </location>
</feature>
<dbReference type="PROSITE" id="PS50994">
    <property type="entry name" value="INTEGRASE"/>
    <property type="match status" value="1"/>
</dbReference>
<feature type="coiled-coil region" evidence="1">
    <location>
        <begin position="1329"/>
        <end position="1381"/>
    </location>
</feature>
<name>A0A6L2J4D9_TANCI</name>
<evidence type="ECO:0000313" key="4">
    <source>
        <dbReference type="EMBL" id="GEU31726.1"/>
    </source>
</evidence>
<dbReference type="InterPro" id="IPR013103">
    <property type="entry name" value="RVT_2"/>
</dbReference>
<feature type="region of interest" description="Disordered" evidence="2">
    <location>
        <begin position="524"/>
        <end position="544"/>
    </location>
</feature>
<dbReference type="GO" id="GO:0015074">
    <property type="term" value="P:DNA integration"/>
    <property type="evidence" value="ECO:0007669"/>
    <property type="project" value="InterPro"/>
</dbReference>
<feature type="domain" description="Integrase catalytic" evidence="3">
    <location>
        <begin position="609"/>
        <end position="775"/>
    </location>
</feature>
<dbReference type="GO" id="GO:0003676">
    <property type="term" value="F:nucleic acid binding"/>
    <property type="evidence" value="ECO:0007669"/>
    <property type="project" value="InterPro"/>
</dbReference>
<dbReference type="SUPFAM" id="SSF53098">
    <property type="entry name" value="Ribonuclease H-like"/>
    <property type="match status" value="1"/>
</dbReference>
<feature type="compositionally biased region" description="Polar residues" evidence="2">
    <location>
        <begin position="315"/>
        <end position="332"/>
    </location>
</feature>
<dbReference type="Pfam" id="PF14223">
    <property type="entry name" value="Retrotran_gag_2"/>
    <property type="match status" value="1"/>
</dbReference>
<evidence type="ECO:0000259" key="3">
    <source>
        <dbReference type="PROSITE" id="PS50994"/>
    </source>
</evidence>
<sequence>MAAINNVPQLVDKKRGNYSAVASRLEPRKFNKQKKRMLHYLTGMEPYYIQCIKDGPFKPKAAKGDDKPESQWTSEQRRMVNHYQRLKIIIISCLPYDIIESVISCETSKSTWTNLVHSFEVSLRSGLASLRDLEMPITLKPLTLPISIGGNGLVQVSTDTNGQIKVLPPKTSKEILARERERKAKTTLLMAIPEDHLAKFHKMTDAKEMWEAIKSRFSGNDESKKMQKYLLKQQFKSFSVSNSEGLHKSYDRFRSLLSQLETHGVDTLNFDDLYNNLRVFESDVKGFTGSSSSTQNVAFVSSDNTNSTNEVNTTYGVSTSSRHNSQKEGSSSHTHDLIDGFKMAGGHDFHKTEEVLQKDMRKLHFDAKEPVGFDKSKVKCFNCHNTRHFAKEYRSKGNQDSRRRDAKNTGYKARDNTGHAEDETEDYALMAFNSNNSGSDTKMSAKDKSRLGYGSQIHDVVLSYENEVFASVFDSRSSDVEDSLVNDIFAKVEGMHAVPPHMTWNYMPHKSNFGIDESKFTYSPKQSITSESNAKTSDLDSRDSSSIVETLESIPKPVANEPKAVSKPKVWSDAPIIEEYESDSDDEHVTLPSKEQKKPSFAFVNIVEHVKTPRKTVKEQNTCSQNPKPNKRDRNGLMYKRMGLLKRLALTMDETSGILKDFIRQIENQLNQKVRTIRCDNGIEFKNRDIIEFCGSKGIKREYNNARTPQQNRVAERKNMTLVEAARTMLANLFLPNTFWAEAVSTACYVLNRPITAENKADYTVDPKETNNSAARAARASITNYVNTTSTPVNAASTPLNTANTQTNQDDTQIPALEDIYDHSRDGIFTSASYDNEGAVADFTNLNTTMNISQALEDESWVDATQEELLQFKIQKVWILVDLPFGKKGHRQEEGIYYHEVFAPVARIEVIRIFLAFTSYMGFIVYQMDVKSAFLYGKIDEEVYVSQTPGFIDPKFPNKVYKVVKALYGLHHAPKAWYATLSTLLVQSGYRRGLIDKTLFIKKDKKDIMLVQVYVDDIIFGSTKKSWCDEFEALMKNMFRMSSMGELTFFLGLQVKQKEDGILISQDKYVVEIPKKFDFLSVKTASTPIETKKPLVKDEEAVDVDVHLYRSMIGSLIYLTASKPDIMYAVCACSRFQVTPKTSLLQAVKRIFRYLKGQPKLGLWYPRESAFDLEAYSDSDYAGANLDRKSTTEVLIVVNTTKDKLILLLKVNAARLKLTTAKVYATKEKPTESEEFAQIIDFLNGSSVKYALTASPTIYTLCIKQFWTSAKVKTVNDVVRIQALVDGKRVNIKKSSIRRTLRLNDAEAEQTLHLPSNYPLPSGKDSLKLKELMDLCTNLSNKVLELESEVIDIKSTYQERIEKLEGRVEWLEEENRRRKIADIDDDVEINLEKAQAEAYNLDLDHQEKVLSMMDVNEEESADVEEVLEVVKAAKLMTEVVTTAGATKVSVLRNRRGVIIQDPEETTTTTTVQPKVQAKDKGKAILIEEPKPLKRKAQIELDEEVARQLQEEQNAVINWNDVIKQVKRNKRLNDAVMKYQTLKRKPLTQAQTRRNMIVYLKNMVGFKMDYFKGMTYDEIRPLFEKHYNYNQAFLDEVNKEVKVSETEVRQEKDTEVESYKTEGESLKQEIAKKQKIEEETEELKKHFQIVIDDDDDDDVYTDATPLASKIPIIDYKIHTERNRPYFKIIRADGNHMLFISLSTMLKNFDREDLESLWIIVKDRFEKTKPKNYLDDYLLNTLKSCLKSLMLKLVCEKIKKDKKEVSDDEETTQVKVLMALADDELLWERIMLAMILKSKEKPYPPCTQCSFNDHRLNDCRNYVECEIRGSYGYFTSGHNHVIHVRGGVLAESFQSNTHVPEVITSNAEDTPHTEDVEGPPDLINTEGTQLQEIEPKKASEALKHLGWVDAMQEELNQFYRNKVWTLVPLSYGKITIGSKWVFRNKKDKHGIVTKNKARLVAQGYSQEEGINYDEPFAPVARMEAIKMFLAFATYMNFIVFQMNIKSAFLNGKLKEF</sequence>
<dbReference type="InterPro" id="IPR001584">
    <property type="entry name" value="Integrase_cat-core"/>
</dbReference>
<feature type="compositionally biased region" description="Basic and acidic residues" evidence="2">
    <location>
        <begin position="393"/>
        <end position="421"/>
    </location>
</feature>
<dbReference type="InterPro" id="IPR043502">
    <property type="entry name" value="DNA/RNA_pol_sf"/>
</dbReference>